<sequence>MDMLRHWWRSLTGRAAGDGRGRADASGQRIFLMGEDELEDIEILPATAAFFVAGELRRLGRDAPMPDALHGWQDAELRREGPRLIGDLGIDGISAIAAMEARLPRFDSVRVGSSANTTPAPALTAFGPGSGIGALILAVNRQSGVLSAAGLRLNDIQDSRVVLEALSHLPSPEPLIIVDWQRLRMAHIDRPETLATLLS</sequence>
<protein>
    <submittedName>
        <fullName evidence="1">Uncharacterized protein</fullName>
    </submittedName>
</protein>
<organism evidence="1 2">
    <name type="scientific">Arsenicitalea aurantiaca</name>
    <dbReference type="NCBI Taxonomy" id="1783274"/>
    <lineage>
        <taxon>Bacteria</taxon>
        <taxon>Pseudomonadati</taxon>
        <taxon>Pseudomonadota</taxon>
        <taxon>Alphaproteobacteria</taxon>
        <taxon>Hyphomicrobiales</taxon>
        <taxon>Devosiaceae</taxon>
        <taxon>Arsenicitalea</taxon>
    </lineage>
</organism>
<accession>A0A433XKV9</accession>
<comment type="caution">
    <text evidence="1">The sequence shown here is derived from an EMBL/GenBank/DDBJ whole genome shotgun (WGS) entry which is preliminary data.</text>
</comment>
<evidence type="ECO:0000313" key="2">
    <source>
        <dbReference type="Proteomes" id="UP000281547"/>
    </source>
</evidence>
<keyword evidence="2" id="KW-1185">Reference proteome</keyword>
<dbReference type="EMBL" id="RZNJ01000001">
    <property type="protein sequence ID" value="RUT34709.1"/>
    <property type="molecule type" value="Genomic_DNA"/>
</dbReference>
<dbReference type="Proteomes" id="UP000281547">
    <property type="component" value="Unassembled WGS sequence"/>
</dbReference>
<gene>
    <name evidence="1" type="ORF">EMQ25_01730</name>
</gene>
<dbReference type="AlphaFoldDB" id="A0A433XKV9"/>
<name>A0A433XKV9_9HYPH</name>
<reference evidence="1 2" key="1">
    <citation type="journal article" date="2016" name="Int. J. Syst. Evol. Microbiol.">
        <title>Arsenicitalea aurantiaca gen. nov., sp. nov., a new member of the family Hyphomicrobiaceae, isolated from high-arsenic sediment.</title>
        <authorList>
            <person name="Mu Y."/>
            <person name="Zhou L."/>
            <person name="Zeng X.C."/>
            <person name="Liu L."/>
            <person name="Pan Y."/>
            <person name="Chen X."/>
            <person name="Wang J."/>
            <person name="Li S."/>
            <person name="Li W.J."/>
            <person name="Wang Y."/>
        </authorList>
    </citation>
    <scope>NUCLEOTIDE SEQUENCE [LARGE SCALE GENOMIC DNA]</scope>
    <source>
        <strain evidence="1 2">42-50</strain>
    </source>
</reference>
<evidence type="ECO:0000313" key="1">
    <source>
        <dbReference type="EMBL" id="RUT34709.1"/>
    </source>
</evidence>
<proteinExistence type="predicted"/>